<dbReference type="AlphaFoldDB" id="A0A6A5S9V5"/>
<dbReference type="Proteomes" id="UP000800038">
    <property type="component" value="Unassembled WGS sequence"/>
</dbReference>
<protein>
    <recommendedName>
        <fullName evidence="1">N-acetyltransferase domain-containing protein</fullName>
    </recommendedName>
</protein>
<dbReference type="InterPro" id="IPR052523">
    <property type="entry name" value="Trichothecene_AcTrans"/>
</dbReference>
<gene>
    <name evidence="2" type="ORF">EJ02DRAFT_460598</name>
</gene>
<sequence length="217" mass="24637">MPLQVHPITSEADLVEFYRIQTSAFAAGGGIATLLIPNPITPDYIQTSIDKHIKSLREEPDVTYLKVIDTDMGGKMIACAKWRINHEERTEEQIQSMLPIPGKEMEGRLGAQEFMSFLCRARKEYMGTKPFYFLHILATDPEHHRRGAGAMLVDWGVRKADSAQLPSFLESSPMGRPLYERMGFRPKEVVMWDLKKYGLEGTDNSTVMLREPLLHAV</sequence>
<dbReference type="SUPFAM" id="SSF55729">
    <property type="entry name" value="Acyl-CoA N-acyltransferases (Nat)"/>
    <property type="match status" value="1"/>
</dbReference>
<organism evidence="2 3">
    <name type="scientific">Clathrospora elynae</name>
    <dbReference type="NCBI Taxonomy" id="706981"/>
    <lineage>
        <taxon>Eukaryota</taxon>
        <taxon>Fungi</taxon>
        <taxon>Dikarya</taxon>
        <taxon>Ascomycota</taxon>
        <taxon>Pezizomycotina</taxon>
        <taxon>Dothideomycetes</taxon>
        <taxon>Pleosporomycetidae</taxon>
        <taxon>Pleosporales</taxon>
        <taxon>Diademaceae</taxon>
        <taxon>Clathrospora</taxon>
    </lineage>
</organism>
<dbReference type="PANTHER" id="PTHR42791:SF14">
    <property type="entry name" value="N-ACETYLTRANSFERASE DOMAIN-CONTAINING PROTEIN"/>
    <property type="match status" value="1"/>
</dbReference>
<dbReference type="InterPro" id="IPR016181">
    <property type="entry name" value="Acyl_CoA_acyltransferase"/>
</dbReference>
<name>A0A6A5S9V5_9PLEO</name>
<accession>A0A6A5S9V5</accession>
<dbReference type="EMBL" id="ML976303">
    <property type="protein sequence ID" value="KAF1935176.1"/>
    <property type="molecule type" value="Genomic_DNA"/>
</dbReference>
<keyword evidence="3" id="KW-1185">Reference proteome</keyword>
<dbReference type="PROSITE" id="PS51186">
    <property type="entry name" value="GNAT"/>
    <property type="match status" value="1"/>
</dbReference>
<feature type="domain" description="N-acetyltransferase" evidence="1">
    <location>
        <begin position="84"/>
        <end position="214"/>
    </location>
</feature>
<dbReference type="OrthoDB" id="2115692at2759"/>
<dbReference type="Pfam" id="PF00583">
    <property type="entry name" value="Acetyltransf_1"/>
    <property type="match status" value="1"/>
</dbReference>
<dbReference type="PANTHER" id="PTHR42791">
    <property type="entry name" value="GNAT FAMILY ACETYLTRANSFERASE"/>
    <property type="match status" value="1"/>
</dbReference>
<evidence type="ECO:0000313" key="3">
    <source>
        <dbReference type="Proteomes" id="UP000800038"/>
    </source>
</evidence>
<dbReference type="Gene3D" id="3.40.630.30">
    <property type="match status" value="1"/>
</dbReference>
<proteinExistence type="predicted"/>
<reference evidence="2" key="1">
    <citation type="journal article" date="2020" name="Stud. Mycol.">
        <title>101 Dothideomycetes genomes: a test case for predicting lifestyles and emergence of pathogens.</title>
        <authorList>
            <person name="Haridas S."/>
            <person name="Albert R."/>
            <person name="Binder M."/>
            <person name="Bloem J."/>
            <person name="Labutti K."/>
            <person name="Salamov A."/>
            <person name="Andreopoulos B."/>
            <person name="Baker S."/>
            <person name="Barry K."/>
            <person name="Bills G."/>
            <person name="Bluhm B."/>
            <person name="Cannon C."/>
            <person name="Castanera R."/>
            <person name="Culley D."/>
            <person name="Daum C."/>
            <person name="Ezra D."/>
            <person name="Gonzalez J."/>
            <person name="Henrissat B."/>
            <person name="Kuo A."/>
            <person name="Liang C."/>
            <person name="Lipzen A."/>
            <person name="Lutzoni F."/>
            <person name="Magnuson J."/>
            <person name="Mondo S."/>
            <person name="Nolan M."/>
            <person name="Ohm R."/>
            <person name="Pangilinan J."/>
            <person name="Park H.-J."/>
            <person name="Ramirez L."/>
            <person name="Alfaro M."/>
            <person name="Sun H."/>
            <person name="Tritt A."/>
            <person name="Yoshinaga Y."/>
            <person name="Zwiers L.-H."/>
            <person name="Turgeon B."/>
            <person name="Goodwin S."/>
            <person name="Spatafora J."/>
            <person name="Crous P."/>
            <person name="Grigoriev I."/>
        </authorList>
    </citation>
    <scope>NUCLEOTIDE SEQUENCE</scope>
    <source>
        <strain evidence="2">CBS 161.51</strain>
    </source>
</reference>
<dbReference type="GO" id="GO:0016747">
    <property type="term" value="F:acyltransferase activity, transferring groups other than amino-acyl groups"/>
    <property type="evidence" value="ECO:0007669"/>
    <property type="project" value="InterPro"/>
</dbReference>
<dbReference type="InterPro" id="IPR000182">
    <property type="entry name" value="GNAT_dom"/>
</dbReference>
<evidence type="ECO:0000259" key="1">
    <source>
        <dbReference type="PROSITE" id="PS51186"/>
    </source>
</evidence>
<evidence type="ECO:0000313" key="2">
    <source>
        <dbReference type="EMBL" id="KAF1935176.1"/>
    </source>
</evidence>